<gene>
    <name evidence="2" type="ORF">SAMN02745887_00770</name>
</gene>
<name>A0A1K2H9A7_9NEIS</name>
<dbReference type="OrthoDB" id="1160166at2"/>
<feature type="transmembrane region" description="Helical" evidence="1">
    <location>
        <begin position="173"/>
        <end position="193"/>
    </location>
</feature>
<keyword evidence="3" id="KW-1185">Reference proteome</keyword>
<feature type="transmembrane region" description="Helical" evidence="1">
    <location>
        <begin position="12"/>
        <end position="29"/>
    </location>
</feature>
<evidence type="ECO:0008006" key="4">
    <source>
        <dbReference type="Google" id="ProtNLM"/>
    </source>
</evidence>
<keyword evidence="1" id="KW-0472">Membrane</keyword>
<dbReference type="InterPro" id="IPR025495">
    <property type="entry name" value="DUF4386"/>
</dbReference>
<keyword evidence="1" id="KW-0812">Transmembrane</keyword>
<feature type="transmembrane region" description="Helical" evidence="1">
    <location>
        <begin position="89"/>
        <end position="117"/>
    </location>
</feature>
<feature type="transmembrane region" description="Helical" evidence="1">
    <location>
        <begin position="65"/>
        <end position="82"/>
    </location>
</feature>
<evidence type="ECO:0000313" key="3">
    <source>
        <dbReference type="Proteomes" id="UP000186513"/>
    </source>
</evidence>
<evidence type="ECO:0000313" key="2">
    <source>
        <dbReference type="EMBL" id="SFZ73323.1"/>
    </source>
</evidence>
<organism evidence="2 3">
    <name type="scientific">Chitinimonas taiwanensis DSM 18899</name>
    <dbReference type="NCBI Taxonomy" id="1121279"/>
    <lineage>
        <taxon>Bacteria</taxon>
        <taxon>Pseudomonadati</taxon>
        <taxon>Pseudomonadota</taxon>
        <taxon>Betaproteobacteria</taxon>
        <taxon>Neisseriales</taxon>
        <taxon>Chitinibacteraceae</taxon>
        <taxon>Chitinimonas</taxon>
    </lineage>
</organism>
<reference evidence="2 3" key="1">
    <citation type="submission" date="2016-11" db="EMBL/GenBank/DDBJ databases">
        <authorList>
            <person name="Jaros S."/>
            <person name="Januszkiewicz K."/>
            <person name="Wedrychowicz H."/>
        </authorList>
    </citation>
    <scope>NUCLEOTIDE SEQUENCE [LARGE SCALE GENOMIC DNA]</scope>
    <source>
        <strain evidence="2 3">DSM 18899</strain>
    </source>
</reference>
<protein>
    <recommendedName>
        <fullName evidence="4">DUF4386 domain-containing protein</fullName>
    </recommendedName>
</protein>
<dbReference type="EMBL" id="FPKR01000003">
    <property type="protein sequence ID" value="SFZ73323.1"/>
    <property type="molecule type" value="Genomic_DNA"/>
</dbReference>
<keyword evidence="1" id="KW-1133">Transmembrane helix</keyword>
<dbReference type="RefSeq" id="WP_072427321.1">
    <property type="nucleotide sequence ID" value="NZ_FPKR01000003.1"/>
</dbReference>
<sequence length="235" mass="24914">MRLSPSVFPFHLRLIGVFYLAIIVLGLFGETLVRNTLIAVGDPSTTLANIQAAPGLWRAGIGGDLLMHVLDVPVIVVLYLLLKPVNAPLALLATLFNIVQTAVLAANKLTLLLPALIATQPAGPDTPGLVVLAQLAIQLHGYGFGIGLIFFGMACLVRAYLIVQSGYFPKAIGLLLGLAGLCYLINSAALLLAPALAAMLFPAIMMPPLVGELALCLWMMVRGVDAQAWQRRQTA</sequence>
<feature type="transmembrane region" description="Helical" evidence="1">
    <location>
        <begin position="137"/>
        <end position="161"/>
    </location>
</feature>
<feature type="transmembrane region" description="Helical" evidence="1">
    <location>
        <begin position="199"/>
        <end position="221"/>
    </location>
</feature>
<dbReference type="Pfam" id="PF14329">
    <property type="entry name" value="DUF4386"/>
    <property type="match status" value="1"/>
</dbReference>
<evidence type="ECO:0000256" key="1">
    <source>
        <dbReference type="SAM" id="Phobius"/>
    </source>
</evidence>
<dbReference type="AlphaFoldDB" id="A0A1K2H9A7"/>
<dbReference type="STRING" id="1121279.SAMN02745887_00770"/>
<dbReference type="Proteomes" id="UP000186513">
    <property type="component" value="Unassembled WGS sequence"/>
</dbReference>
<proteinExistence type="predicted"/>
<accession>A0A1K2H9A7</accession>